<dbReference type="EC" id="4.1.1.97" evidence="3"/>
<dbReference type="GO" id="GO:0051997">
    <property type="term" value="F:2-oxo-4-hydroxy-4-carboxy-5-ureidoimidazoline decarboxylase activity"/>
    <property type="evidence" value="ECO:0007669"/>
    <property type="project" value="UniProtKB-EC"/>
</dbReference>
<evidence type="ECO:0000256" key="6">
    <source>
        <dbReference type="ARBA" id="ARBA00023239"/>
    </source>
</evidence>
<dbReference type="PANTHER" id="PTHR43466:SF1">
    <property type="entry name" value="2-OXO-4-HYDROXY-4-CARBOXY-5-UREIDOIMIDAZOLINE DECARBOXYLASE-RELATED"/>
    <property type="match status" value="1"/>
</dbReference>
<dbReference type="InterPro" id="IPR018020">
    <property type="entry name" value="OHCU_decarboxylase"/>
</dbReference>
<evidence type="ECO:0000259" key="8">
    <source>
        <dbReference type="Pfam" id="PF09349"/>
    </source>
</evidence>
<keyword evidence="4" id="KW-0659">Purine metabolism</keyword>
<dbReference type="SUPFAM" id="SSF158694">
    <property type="entry name" value="UraD-Like"/>
    <property type="match status" value="1"/>
</dbReference>
<dbReference type="InterPro" id="IPR036778">
    <property type="entry name" value="OHCU_decarboxylase_sf"/>
</dbReference>
<proteinExistence type="predicted"/>
<comment type="caution">
    <text evidence="9">The sequence shown here is derived from an EMBL/GenBank/DDBJ whole genome shotgun (WGS) entry which is preliminary data.</text>
</comment>
<dbReference type="Pfam" id="PF09349">
    <property type="entry name" value="OHCU_decarbox"/>
    <property type="match status" value="1"/>
</dbReference>
<name>A0A537J5A1_9BACT</name>
<dbReference type="PANTHER" id="PTHR43466">
    <property type="entry name" value="2-OXO-4-HYDROXY-4-CARBOXY-5-UREIDOIMIDAZOLINE DECARBOXYLASE-RELATED"/>
    <property type="match status" value="1"/>
</dbReference>
<feature type="region of interest" description="Disordered" evidence="7">
    <location>
        <begin position="55"/>
        <end position="75"/>
    </location>
</feature>
<accession>A0A537J5A1</accession>
<evidence type="ECO:0000256" key="2">
    <source>
        <dbReference type="ARBA" id="ARBA00004754"/>
    </source>
</evidence>
<dbReference type="AlphaFoldDB" id="A0A537J5A1"/>
<dbReference type="GO" id="GO:0019628">
    <property type="term" value="P:urate catabolic process"/>
    <property type="evidence" value="ECO:0007669"/>
    <property type="project" value="TreeGrafter"/>
</dbReference>
<dbReference type="EMBL" id="VBAN01000394">
    <property type="protein sequence ID" value="TMI78687.1"/>
    <property type="molecule type" value="Genomic_DNA"/>
</dbReference>
<gene>
    <name evidence="9" type="ORF">E6H03_11660</name>
</gene>
<comment type="pathway">
    <text evidence="2">Purine metabolism; urate degradation; (S)-allantoin from urate: step 3/3.</text>
</comment>
<keyword evidence="5" id="KW-0210">Decarboxylase</keyword>
<protein>
    <recommendedName>
        <fullName evidence="3">2-oxo-4-hydroxy-4-carboxy-5-ureidoimidazoline decarboxylase</fullName>
        <ecNumber evidence="3">4.1.1.97</ecNumber>
    </recommendedName>
</protein>
<dbReference type="Gene3D" id="1.10.3330.10">
    <property type="entry name" value="Oxo-4-hydroxy-4-carboxy-5-ureidoimidazoline decarboxylase"/>
    <property type="match status" value="1"/>
</dbReference>
<organism evidence="9 10">
    <name type="scientific">Candidatus Segetimicrobium genomatis</name>
    <dbReference type="NCBI Taxonomy" id="2569760"/>
    <lineage>
        <taxon>Bacteria</taxon>
        <taxon>Bacillati</taxon>
        <taxon>Candidatus Sysuimicrobiota</taxon>
        <taxon>Candidatus Sysuimicrobiia</taxon>
        <taxon>Candidatus Sysuimicrobiales</taxon>
        <taxon>Candidatus Segetimicrobiaceae</taxon>
        <taxon>Candidatus Segetimicrobium</taxon>
    </lineage>
</organism>
<evidence type="ECO:0000256" key="3">
    <source>
        <dbReference type="ARBA" id="ARBA00012257"/>
    </source>
</evidence>
<evidence type="ECO:0000256" key="1">
    <source>
        <dbReference type="ARBA" id="ARBA00001163"/>
    </source>
</evidence>
<reference evidence="9 10" key="1">
    <citation type="journal article" date="2019" name="Nat. Microbiol.">
        <title>Mediterranean grassland soil C-N compound turnover is dependent on rainfall and depth, and is mediated by genomically divergent microorganisms.</title>
        <authorList>
            <person name="Diamond S."/>
            <person name="Andeer P.F."/>
            <person name="Li Z."/>
            <person name="Crits-Christoph A."/>
            <person name="Burstein D."/>
            <person name="Anantharaman K."/>
            <person name="Lane K.R."/>
            <person name="Thomas B.C."/>
            <person name="Pan C."/>
            <person name="Northen T.R."/>
            <person name="Banfield J.F."/>
        </authorList>
    </citation>
    <scope>NUCLEOTIDE SEQUENCE [LARGE SCALE GENOMIC DNA]</scope>
    <source>
        <strain evidence="9">NP_6</strain>
    </source>
</reference>
<feature type="domain" description="Oxo-4-hydroxy-4-carboxy-5-ureidoimidazoline decarboxylase" evidence="8">
    <location>
        <begin position="4"/>
        <end position="142"/>
    </location>
</feature>
<keyword evidence="6" id="KW-0456">Lyase</keyword>
<evidence type="ECO:0000313" key="9">
    <source>
        <dbReference type="EMBL" id="TMI78687.1"/>
    </source>
</evidence>
<evidence type="ECO:0000256" key="4">
    <source>
        <dbReference type="ARBA" id="ARBA00022631"/>
    </source>
</evidence>
<evidence type="ECO:0000313" key="10">
    <source>
        <dbReference type="Proteomes" id="UP000318093"/>
    </source>
</evidence>
<sequence>MHDLPRKLTVDDLAALFEGRTRFVERLAGRQNPLGDARALLTSLPEPEQLEALNAHPRIGAPRVSPVSAREQGGERDPAVLGELARLNRLYEAKFGFRFVVFVNRRPRAEILRVLQARITHTREEELRTGLDELILIALDRYQSRRLQSR</sequence>
<evidence type="ECO:0000256" key="5">
    <source>
        <dbReference type="ARBA" id="ARBA00022793"/>
    </source>
</evidence>
<dbReference type="GO" id="GO:0006144">
    <property type="term" value="P:purine nucleobase metabolic process"/>
    <property type="evidence" value="ECO:0007669"/>
    <property type="project" value="UniProtKB-KW"/>
</dbReference>
<dbReference type="Proteomes" id="UP000318093">
    <property type="component" value="Unassembled WGS sequence"/>
</dbReference>
<evidence type="ECO:0000256" key="7">
    <source>
        <dbReference type="SAM" id="MobiDB-lite"/>
    </source>
</evidence>
<comment type="catalytic activity">
    <reaction evidence="1">
        <text>5-hydroxy-2-oxo-4-ureido-2,5-dihydro-1H-imidazole-5-carboxylate + H(+) = (S)-allantoin + CO2</text>
        <dbReference type="Rhea" id="RHEA:26301"/>
        <dbReference type="ChEBI" id="CHEBI:15378"/>
        <dbReference type="ChEBI" id="CHEBI:15678"/>
        <dbReference type="ChEBI" id="CHEBI:16526"/>
        <dbReference type="ChEBI" id="CHEBI:58639"/>
        <dbReference type="EC" id="4.1.1.97"/>
    </reaction>
</comment>